<protein>
    <recommendedName>
        <fullName evidence="11">Murein biosynthesis integral membrane protein MurJ</fullName>
    </recommendedName>
</protein>
<sequence>MKLVSTSLIMLLISVFSAILGLFRETLLARYFGISKEMEVFVIASFLPLVVLPAIGKALTTSFIPVYLNLKKESESSALKFYEQLKKCILFLGIVSMIIIGIGSVVYVYEVGKLQDLGVNNLLLYMIVILLPTILMFNIYGIERGRHQAEDSYLFPSISNLFINVFFIMFIVFGAYFNDISYLCYGLLLASFSQMYFLLKTKKNSLHITDGERWWKSNGIKSFWCFFFPAMLSNIAPTIPMLLARFLTENFREGALVSLNYAFTIASLPILLLGMSSFSILYTLFSKSFVSKEFKKIRMQLNNSINSLTIILIPSTIFVIYFSEEIIRILFERGAFDERATVLTASILNIFILGLYPTAIRELLFRFCFATSNKKTPFISGWILLITSMIFTVLFCLEFNQYGVPWAILIANIITVIYMFTKNKEYISYSLIWKLIKNLIFILMISLVNILLVKNLIENSWFLNSGSILILICSALLYMTFYIISLFVFKHKESMLVLKIFKSKMGNK</sequence>
<feature type="transmembrane region" description="Helical" evidence="8">
    <location>
        <begin position="432"/>
        <end position="453"/>
    </location>
</feature>
<dbReference type="InterPro" id="IPR051050">
    <property type="entry name" value="Lipid_II_flippase_MurJ/MviN"/>
</dbReference>
<dbReference type="PANTHER" id="PTHR47019">
    <property type="entry name" value="LIPID II FLIPPASE MURJ"/>
    <property type="match status" value="1"/>
</dbReference>
<dbReference type="GO" id="GO:0034204">
    <property type="term" value="P:lipid translocation"/>
    <property type="evidence" value="ECO:0007669"/>
    <property type="project" value="TreeGrafter"/>
</dbReference>
<dbReference type="RefSeq" id="WP_172555013.1">
    <property type="nucleotide sequence ID" value="NZ_CP035727.2"/>
</dbReference>
<proteinExistence type="predicted"/>
<keyword evidence="7 8" id="KW-0472">Membrane</keyword>
<dbReference type="GO" id="GO:0009252">
    <property type="term" value="P:peptidoglycan biosynthetic process"/>
    <property type="evidence" value="ECO:0007669"/>
    <property type="project" value="UniProtKB-KW"/>
</dbReference>
<accession>A0A6H0TMV1</accession>
<evidence type="ECO:0000256" key="7">
    <source>
        <dbReference type="ARBA" id="ARBA00023136"/>
    </source>
</evidence>
<dbReference type="EMBL" id="CP035727">
    <property type="protein sequence ID" value="QIW21078.1"/>
    <property type="molecule type" value="Genomic_DNA"/>
</dbReference>
<evidence type="ECO:0000256" key="6">
    <source>
        <dbReference type="ARBA" id="ARBA00022989"/>
    </source>
</evidence>
<reference evidence="10" key="1">
    <citation type="submission" date="2019-02" db="EMBL/GenBank/DDBJ databases">
        <title>Structural and Functional analysis of Lanthipeptide from Bacillus thuringiensis serovar andalousiensis B23193.</title>
        <authorList>
            <person name="Andreeva J.V."/>
            <person name="Grigoreva A."/>
        </authorList>
    </citation>
    <scope>NUCLEOTIDE SEQUENCE [LARGE SCALE GENOMIC DNA]</scope>
    <source>
        <strain evidence="10">B23193</strain>
    </source>
</reference>
<dbReference type="AlphaFoldDB" id="A0A6H0TMV1"/>
<feature type="transmembrane region" description="Helical" evidence="8">
    <location>
        <begin position="376"/>
        <end position="397"/>
    </location>
</feature>
<feature type="transmembrane region" description="Helical" evidence="8">
    <location>
        <begin position="122"/>
        <end position="141"/>
    </location>
</feature>
<name>A0A6H0TMV1_BACTU</name>
<evidence type="ECO:0000256" key="2">
    <source>
        <dbReference type="ARBA" id="ARBA00022475"/>
    </source>
</evidence>
<evidence type="ECO:0000256" key="3">
    <source>
        <dbReference type="ARBA" id="ARBA00022692"/>
    </source>
</evidence>
<feature type="transmembrane region" description="Helical" evidence="8">
    <location>
        <begin position="403"/>
        <end position="420"/>
    </location>
</feature>
<evidence type="ECO:0000313" key="9">
    <source>
        <dbReference type="EMBL" id="QIW21078.1"/>
    </source>
</evidence>
<keyword evidence="3 8" id="KW-0812">Transmembrane</keyword>
<feature type="transmembrane region" description="Helical" evidence="8">
    <location>
        <begin position="41"/>
        <end position="68"/>
    </location>
</feature>
<keyword evidence="4" id="KW-0133">Cell shape</keyword>
<evidence type="ECO:0000256" key="8">
    <source>
        <dbReference type="SAM" id="Phobius"/>
    </source>
</evidence>
<dbReference type="PANTHER" id="PTHR47019:SF1">
    <property type="entry name" value="LIPID II FLIPPASE MURJ"/>
    <property type="match status" value="1"/>
</dbReference>
<feature type="transmembrane region" description="Helical" evidence="8">
    <location>
        <begin position="180"/>
        <end position="199"/>
    </location>
</feature>
<keyword evidence="2" id="KW-1003">Cell membrane</keyword>
<feature type="transmembrane region" description="Helical" evidence="8">
    <location>
        <begin position="89"/>
        <end position="110"/>
    </location>
</feature>
<dbReference type="GO" id="GO:0005886">
    <property type="term" value="C:plasma membrane"/>
    <property type="evidence" value="ECO:0007669"/>
    <property type="project" value="UniProtKB-SubCell"/>
</dbReference>
<feature type="transmembrane region" description="Helical" evidence="8">
    <location>
        <begin position="259"/>
        <end position="285"/>
    </location>
</feature>
<dbReference type="Proteomes" id="UP000501374">
    <property type="component" value="Chromosome"/>
</dbReference>
<gene>
    <name evidence="9" type="ORF">EVG22_22740</name>
</gene>
<evidence type="ECO:0000256" key="5">
    <source>
        <dbReference type="ARBA" id="ARBA00022984"/>
    </source>
</evidence>
<dbReference type="PRINTS" id="PR01806">
    <property type="entry name" value="VIRFACTRMVIN"/>
</dbReference>
<keyword evidence="6 8" id="KW-1133">Transmembrane helix</keyword>
<comment type="subcellular location">
    <subcellularLocation>
        <location evidence="1">Cell membrane</location>
        <topology evidence="1">Multi-pass membrane protein</topology>
    </subcellularLocation>
</comment>
<dbReference type="Pfam" id="PF03023">
    <property type="entry name" value="MurJ"/>
    <property type="match status" value="1"/>
</dbReference>
<organism evidence="9 10">
    <name type="scientific">Bacillus thuringiensis serovar andalousiensis</name>
    <dbReference type="NCBI Taxonomy" id="257985"/>
    <lineage>
        <taxon>Bacteria</taxon>
        <taxon>Bacillati</taxon>
        <taxon>Bacillota</taxon>
        <taxon>Bacilli</taxon>
        <taxon>Bacillales</taxon>
        <taxon>Bacillaceae</taxon>
        <taxon>Bacillus</taxon>
        <taxon>Bacillus cereus group</taxon>
    </lineage>
</organism>
<evidence type="ECO:0008006" key="11">
    <source>
        <dbReference type="Google" id="ProtNLM"/>
    </source>
</evidence>
<feature type="transmembrane region" description="Helical" evidence="8">
    <location>
        <begin position="305"/>
        <end position="322"/>
    </location>
</feature>
<keyword evidence="5" id="KW-0573">Peptidoglycan synthesis</keyword>
<evidence type="ECO:0000256" key="4">
    <source>
        <dbReference type="ARBA" id="ARBA00022960"/>
    </source>
</evidence>
<dbReference type="InterPro" id="IPR004268">
    <property type="entry name" value="MurJ"/>
</dbReference>
<feature type="transmembrane region" description="Helical" evidence="8">
    <location>
        <begin position="223"/>
        <end position="247"/>
    </location>
</feature>
<dbReference type="GO" id="GO:0015648">
    <property type="term" value="F:lipid-linked peptidoglycan transporter activity"/>
    <property type="evidence" value="ECO:0007669"/>
    <property type="project" value="TreeGrafter"/>
</dbReference>
<feature type="transmembrane region" description="Helical" evidence="8">
    <location>
        <begin position="153"/>
        <end position="174"/>
    </location>
</feature>
<evidence type="ECO:0000256" key="1">
    <source>
        <dbReference type="ARBA" id="ARBA00004651"/>
    </source>
</evidence>
<evidence type="ECO:0000313" key="10">
    <source>
        <dbReference type="Proteomes" id="UP000501374"/>
    </source>
</evidence>
<feature type="transmembrane region" description="Helical" evidence="8">
    <location>
        <begin position="465"/>
        <end position="489"/>
    </location>
</feature>
<feature type="transmembrane region" description="Helical" evidence="8">
    <location>
        <begin position="342"/>
        <end position="364"/>
    </location>
</feature>
<dbReference type="GO" id="GO:0008360">
    <property type="term" value="P:regulation of cell shape"/>
    <property type="evidence" value="ECO:0007669"/>
    <property type="project" value="UniProtKB-KW"/>
</dbReference>